<organism evidence="17 18">
    <name type="scientific">Macrostomum lignano</name>
    <dbReference type="NCBI Taxonomy" id="282301"/>
    <lineage>
        <taxon>Eukaryota</taxon>
        <taxon>Metazoa</taxon>
        <taxon>Spiralia</taxon>
        <taxon>Lophotrochozoa</taxon>
        <taxon>Platyhelminthes</taxon>
        <taxon>Rhabditophora</taxon>
        <taxon>Macrostomorpha</taxon>
        <taxon>Macrostomida</taxon>
        <taxon>Macrostomidae</taxon>
        <taxon>Macrostomum</taxon>
    </lineage>
</organism>
<dbReference type="AlphaFoldDB" id="A0A267DXD0"/>
<dbReference type="InterPro" id="IPR027470">
    <property type="entry name" value="Cation_efflux_CTD"/>
</dbReference>
<evidence type="ECO:0000256" key="11">
    <source>
        <dbReference type="ARBA" id="ARBA00023329"/>
    </source>
</evidence>
<keyword evidence="10 14" id="KW-0472">Membrane</keyword>
<dbReference type="GO" id="GO:0005385">
    <property type="term" value="F:zinc ion transmembrane transporter activity"/>
    <property type="evidence" value="ECO:0007669"/>
    <property type="project" value="UniProtKB-ARBA"/>
</dbReference>
<evidence type="ECO:0000259" key="15">
    <source>
        <dbReference type="Pfam" id="PF01545"/>
    </source>
</evidence>
<feature type="transmembrane region" description="Helical" evidence="14">
    <location>
        <begin position="103"/>
        <end position="121"/>
    </location>
</feature>
<keyword evidence="5" id="KW-0479">Metal-binding</keyword>
<evidence type="ECO:0008006" key="19">
    <source>
        <dbReference type="Google" id="ProtNLM"/>
    </source>
</evidence>
<evidence type="ECO:0000256" key="8">
    <source>
        <dbReference type="ARBA" id="ARBA00022989"/>
    </source>
</evidence>
<keyword evidence="18" id="KW-1185">Reference proteome</keyword>
<protein>
    <recommendedName>
        <fullName evidence="19">Zinc transporter 2</fullName>
    </recommendedName>
</protein>
<dbReference type="Pfam" id="PF16916">
    <property type="entry name" value="ZT_dimer"/>
    <property type="match status" value="1"/>
</dbReference>
<comment type="subcellular location">
    <subcellularLocation>
        <location evidence="1">Cytoplasmic vesicle</location>
        <location evidence="1">Secretory vesicle membrane</location>
        <topology evidence="1">Multi-pass membrane protein</topology>
    </subcellularLocation>
</comment>
<evidence type="ECO:0000256" key="1">
    <source>
        <dbReference type="ARBA" id="ARBA00004638"/>
    </source>
</evidence>
<keyword evidence="4 14" id="KW-0812">Transmembrane</keyword>
<feature type="transmembrane region" description="Helical" evidence="14">
    <location>
        <begin position="234"/>
        <end position="257"/>
    </location>
</feature>
<evidence type="ECO:0000256" key="4">
    <source>
        <dbReference type="ARBA" id="ARBA00022692"/>
    </source>
</evidence>
<dbReference type="InterPro" id="IPR036837">
    <property type="entry name" value="Cation_efflux_CTD_sf"/>
</dbReference>
<evidence type="ECO:0000259" key="16">
    <source>
        <dbReference type="Pfam" id="PF16916"/>
    </source>
</evidence>
<evidence type="ECO:0000256" key="13">
    <source>
        <dbReference type="SAM" id="MobiDB-lite"/>
    </source>
</evidence>
<feature type="compositionally biased region" description="Low complexity" evidence="13">
    <location>
        <begin position="211"/>
        <end position="220"/>
    </location>
</feature>
<dbReference type="GO" id="GO:0005886">
    <property type="term" value="C:plasma membrane"/>
    <property type="evidence" value="ECO:0007669"/>
    <property type="project" value="TreeGrafter"/>
</dbReference>
<dbReference type="GO" id="GO:0010043">
    <property type="term" value="P:response to zinc ion"/>
    <property type="evidence" value="ECO:0007669"/>
    <property type="project" value="TreeGrafter"/>
</dbReference>
<feature type="region of interest" description="Disordered" evidence="13">
    <location>
        <begin position="194"/>
        <end position="223"/>
    </location>
</feature>
<evidence type="ECO:0000256" key="2">
    <source>
        <dbReference type="ARBA" id="ARBA00008873"/>
    </source>
</evidence>
<evidence type="ECO:0000313" key="17">
    <source>
        <dbReference type="EMBL" id="PAA53239.1"/>
    </source>
</evidence>
<evidence type="ECO:0000256" key="14">
    <source>
        <dbReference type="SAM" id="Phobius"/>
    </source>
</evidence>
<feature type="transmembrane region" description="Helical" evidence="14">
    <location>
        <begin position="263"/>
        <end position="284"/>
    </location>
</feature>
<feature type="transmembrane region" description="Helical" evidence="14">
    <location>
        <begin position="66"/>
        <end position="83"/>
    </location>
</feature>
<dbReference type="InterPro" id="IPR027469">
    <property type="entry name" value="Cation_efflux_TMD_sf"/>
</dbReference>
<dbReference type="PANTHER" id="PTHR11562:SF17">
    <property type="entry name" value="RE54080P-RELATED"/>
    <property type="match status" value="1"/>
</dbReference>
<evidence type="ECO:0000256" key="6">
    <source>
        <dbReference type="ARBA" id="ARBA00022833"/>
    </source>
</evidence>
<dbReference type="InterPro" id="IPR050681">
    <property type="entry name" value="CDF/SLC30A"/>
</dbReference>
<feature type="domain" description="Cation efflux protein transmembrane" evidence="15">
    <location>
        <begin position="66"/>
        <end position="292"/>
    </location>
</feature>
<dbReference type="OrthoDB" id="9944568at2759"/>
<sequence>MFAQLAERVSGGDRGDKANLIAAGRQEGASGAGRTTYDALQLDHANHCHGGVDQTASVDTHARKKLLIASGICLVFMTGEIIGGSMARSLAIMTDAAHLLTDFASFMISLLAVYLAARPATKAMSFGWHRAEVVGALLSVLLIWVVTGVLFYLAIERCIHRHFEVNGKIMLITSSMGVVFNVIMAATLHQHGHSHSHTVTTNRPMSPPLPASQQQSQPAGSNGGPRHNLNVRAAFIHVVGDLIQSIGVMIAAIIIFVNPSYKLADPICTFIFSILVLFTTVTVLKDAMYVLMEGAPQGLDFNKVAAALSSIEGVKDVHNLRMWSLTTSRTALSVHLAIDKSSSHQSQQSQKILKEARILVREQFNITEVTIQLEEYDEEMARCHLCRHPED</sequence>
<gene>
    <name evidence="17" type="ORF">BOX15_Mlig007962g1</name>
</gene>
<comment type="similarity">
    <text evidence="2">Belongs to the cation diffusion facilitator (CDF) transporter (TC 2.A.4) family. SLC30A subfamily.</text>
</comment>
<dbReference type="PANTHER" id="PTHR11562">
    <property type="entry name" value="CATION EFFLUX PROTEIN/ ZINC TRANSPORTER"/>
    <property type="match status" value="1"/>
</dbReference>
<keyword evidence="3" id="KW-0813">Transport</keyword>
<evidence type="ECO:0000256" key="9">
    <source>
        <dbReference type="ARBA" id="ARBA00023065"/>
    </source>
</evidence>
<evidence type="ECO:0000256" key="3">
    <source>
        <dbReference type="ARBA" id="ARBA00022448"/>
    </source>
</evidence>
<dbReference type="Gene3D" id="3.30.70.1350">
    <property type="entry name" value="Cation efflux protein, cytoplasmic domain"/>
    <property type="match status" value="1"/>
</dbReference>
<dbReference type="EMBL" id="NIVC01003111">
    <property type="protein sequence ID" value="PAA53239.1"/>
    <property type="molecule type" value="Genomic_DNA"/>
</dbReference>
<evidence type="ECO:0000256" key="12">
    <source>
        <dbReference type="ARBA" id="ARBA00048349"/>
    </source>
</evidence>
<evidence type="ECO:0000256" key="10">
    <source>
        <dbReference type="ARBA" id="ARBA00023136"/>
    </source>
</evidence>
<evidence type="ECO:0000313" key="18">
    <source>
        <dbReference type="Proteomes" id="UP000215902"/>
    </source>
</evidence>
<dbReference type="GO" id="GO:0030658">
    <property type="term" value="C:transport vesicle membrane"/>
    <property type="evidence" value="ECO:0007669"/>
    <property type="project" value="UniProtKB-SubCell"/>
</dbReference>
<comment type="caution">
    <text evidence="17">The sequence shown here is derived from an EMBL/GenBank/DDBJ whole genome shotgun (WGS) entry which is preliminary data.</text>
</comment>
<comment type="catalytic activity">
    <reaction evidence="12">
        <text>Zn(2+)(in) + 2 H(+)(out) = Zn(2+)(out) + 2 H(+)(in)</text>
        <dbReference type="Rhea" id="RHEA:72627"/>
        <dbReference type="ChEBI" id="CHEBI:15378"/>
        <dbReference type="ChEBI" id="CHEBI:29105"/>
    </reaction>
</comment>
<keyword evidence="9" id="KW-0406">Ion transport</keyword>
<keyword evidence="11" id="KW-0968">Cytoplasmic vesicle</keyword>
<keyword evidence="8 14" id="KW-1133">Transmembrane helix</keyword>
<keyword evidence="7" id="KW-0864">Zinc transport</keyword>
<dbReference type="GO" id="GO:0046872">
    <property type="term" value="F:metal ion binding"/>
    <property type="evidence" value="ECO:0007669"/>
    <property type="project" value="UniProtKB-KW"/>
</dbReference>
<feature type="transmembrane region" description="Helical" evidence="14">
    <location>
        <begin position="133"/>
        <end position="155"/>
    </location>
</feature>
<evidence type="ECO:0000256" key="5">
    <source>
        <dbReference type="ARBA" id="ARBA00022723"/>
    </source>
</evidence>
<keyword evidence="6" id="KW-0862">Zinc</keyword>
<dbReference type="STRING" id="282301.A0A267DXD0"/>
<dbReference type="InterPro" id="IPR058533">
    <property type="entry name" value="Cation_efflux_TM"/>
</dbReference>
<evidence type="ECO:0000256" key="7">
    <source>
        <dbReference type="ARBA" id="ARBA00022906"/>
    </source>
</evidence>
<dbReference type="SUPFAM" id="SSF161111">
    <property type="entry name" value="Cation efflux protein transmembrane domain-like"/>
    <property type="match status" value="1"/>
</dbReference>
<proteinExistence type="inferred from homology"/>
<feature type="domain" description="Cation efflux protein cytoplasmic" evidence="16">
    <location>
        <begin position="297"/>
        <end position="376"/>
    </location>
</feature>
<dbReference type="FunFam" id="1.20.1510.10:FF:000002">
    <property type="entry name" value="zinc transporter 3 isoform X1"/>
    <property type="match status" value="1"/>
</dbReference>
<dbReference type="InterPro" id="IPR002524">
    <property type="entry name" value="Cation_efflux"/>
</dbReference>
<dbReference type="SUPFAM" id="SSF160240">
    <property type="entry name" value="Cation efflux protein cytoplasmic domain-like"/>
    <property type="match status" value="1"/>
</dbReference>
<reference evidence="17 18" key="1">
    <citation type="submission" date="2017-06" db="EMBL/GenBank/DDBJ databases">
        <title>A platform for efficient transgenesis in Macrostomum lignano, a flatworm model organism for stem cell research.</title>
        <authorList>
            <person name="Berezikov E."/>
        </authorList>
    </citation>
    <scope>NUCLEOTIDE SEQUENCE [LARGE SCALE GENOMIC DNA]</scope>
    <source>
        <strain evidence="17">DV1</strain>
        <tissue evidence="17">Whole organism</tissue>
    </source>
</reference>
<name>A0A267DXD0_9PLAT</name>
<dbReference type="Gene3D" id="1.20.1510.10">
    <property type="entry name" value="Cation efflux protein transmembrane domain"/>
    <property type="match status" value="1"/>
</dbReference>
<accession>A0A267DXD0</accession>
<dbReference type="Pfam" id="PF01545">
    <property type="entry name" value="Cation_efflux"/>
    <property type="match status" value="1"/>
</dbReference>
<dbReference type="NCBIfam" id="TIGR01297">
    <property type="entry name" value="CDF"/>
    <property type="match status" value="1"/>
</dbReference>
<dbReference type="Proteomes" id="UP000215902">
    <property type="component" value="Unassembled WGS sequence"/>
</dbReference>
<feature type="transmembrane region" description="Helical" evidence="14">
    <location>
        <begin position="167"/>
        <end position="188"/>
    </location>
</feature>